<keyword evidence="3" id="KW-1185">Reference proteome</keyword>
<gene>
    <name evidence="2" type="ORF">JJB11_11960</name>
</gene>
<evidence type="ECO:0000256" key="1">
    <source>
        <dbReference type="SAM" id="SignalP"/>
    </source>
</evidence>
<name>A0A934TSN6_9BURK</name>
<evidence type="ECO:0008006" key="4">
    <source>
        <dbReference type="Google" id="ProtNLM"/>
    </source>
</evidence>
<evidence type="ECO:0000313" key="3">
    <source>
        <dbReference type="Proteomes" id="UP000630528"/>
    </source>
</evidence>
<proteinExistence type="predicted"/>
<dbReference type="Gene3D" id="2.20.130.30">
    <property type="entry name" value="Protein of unknown function DUF2782"/>
    <property type="match status" value="1"/>
</dbReference>
<dbReference type="RefSeq" id="WP_201170979.1">
    <property type="nucleotide sequence ID" value="NZ_JAEPWM010000004.1"/>
</dbReference>
<reference evidence="2" key="1">
    <citation type="journal article" date="2012" name="J. Microbiol. Biotechnol.">
        <title>Ramlibacter ginsenosidimutans sp. nov., with ginsenoside-converting activity.</title>
        <authorList>
            <person name="Wang L."/>
            <person name="An D.S."/>
            <person name="Kim S.G."/>
            <person name="Jin F.X."/>
            <person name="Kim S.C."/>
            <person name="Lee S.T."/>
            <person name="Im W.T."/>
        </authorList>
    </citation>
    <scope>NUCLEOTIDE SEQUENCE</scope>
    <source>
        <strain evidence="2">KACC 17527</strain>
    </source>
</reference>
<protein>
    <recommendedName>
        <fullName evidence="4">DUF2782 domain-containing protein</fullName>
    </recommendedName>
</protein>
<comment type="caution">
    <text evidence="2">The sequence shown here is derived from an EMBL/GenBank/DDBJ whole genome shotgun (WGS) entry which is preliminary data.</text>
</comment>
<dbReference type="EMBL" id="JAEPWM010000004">
    <property type="protein sequence ID" value="MBK6006807.1"/>
    <property type="molecule type" value="Genomic_DNA"/>
</dbReference>
<reference evidence="2" key="2">
    <citation type="submission" date="2021-01" db="EMBL/GenBank/DDBJ databases">
        <authorList>
            <person name="Kang M."/>
        </authorList>
    </citation>
    <scope>NUCLEOTIDE SEQUENCE</scope>
    <source>
        <strain evidence="2">KACC 17527</strain>
    </source>
</reference>
<dbReference type="AlphaFoldDB" id="A0A934TSN6"/>
<organism evidence="2 3">
    <name type="scientific">Ramlibacter ginsenosidimutans</name>
    <dbReference type="NCBI Taxonomy" id="502333"/>
    <lineage>
        <taxon>Bacteria</taxon>
        <taxon>Pseudomonadati</taxon>
        <taxon>Pseudomonadota</taxon>
        <taxon>Betaproteobacteria</taxon>
        <taxon>Burkholderiales</taxon>
        <taxon>Comamonadaceae</taxon>
        <taxon>Ramlibacter</taxon>
    </lineage>
</organism>
<accession>A0A934TSN6</accession>
<evidence type="ECO:0000313" key="2">
    <source>
        <dbReference type="EMBL" id="MBK6006807.1"/>
    </source>
</evidence>
<feature type="signal peptide" evidence="1">
    <location>
        <begin position="1"/>
        <end position="19"/>
    </location>
</feature>
<feature type="chain" id="PRO_5037658818" description="DUF2782 domain-containing protein" evidence="1">
    <location>
        <begin position="20"/>
        <end position="106"/>
    </location>
</feature>
<sequence>MRTRLVLLVLLGAALPAFAQAPAEREKLDPRKNQKIEHLTVEDKSNRIDEVRVGGQSQSVKVQPKGAPAYEMQPTDLARGAGAAGAADSHDGFAQRKQRVWNVFGF</sequence>
<keyword evidence="1" id="KW-0732">Signal</keyword>
<dbReference type="Proteomes" id="UP000630528">
    <property type="component" value="Unassembled WGS sequence"/>
</dbReference>